<protein>
    <recommendedName>
        <fullName evidence="2">Cell shape-determining protein MreC</fullName>
    </recommendedName>
    <alternativeName>
        <fullName evidence="4">Cell shape protein MreC</fullName>
    </alternativeName>
</protein>
<dbReference type="InterPro" id="IPR042175">
    <property type="entry name" value="Cell/Rod_MreC_2"/>
</dbReference>
<keyword evidence="5" id="KW-0175">Coiled coil</keyword>
<keyword evidence="6" id="KW-0472">Membrane</keyword>
<evidence type="ECO:0000313" key="8">
    <source>
        <dbReference type="EMBL" id="PIP21531.1"/>
    </source>
</evidence>
<dbReference type="InterPro" id="IPR055342">
    <property type="entry name" value="MreC_beta-barrel_core"/>
</dbReference>
<proteinExistence type="inferred from homology"/>
<evidence type="ECO:0000259" key="7">
    <source>
        <dbReference type="Pfam" id="PF04085"/>
    </source>
</evidence>
<accession>A0A2G9YSQ9</accession>
<evidence type="ECO:0000256" key="5">
    <source>
        <dbReference type="SAM" id="Coils"/>
    </source>
</evidence>
<feature type="domain" description="Rod shape-determining protein MreC beta-barrel core" evidence="7">
    <location>
        <begin position="114"/>
        <end position="259"/>
    </location>
</feature>
<dbReference type="PIRSF" id="PIRSF038471">
    <property type="entry name" value="MreC"/>
    <property type="match status" value="1"/>
</dbReference>
<dbReference type="PANTHER" id="PTHR34138">
    <property type="entry name" value="CELL SHAPE-DETERMINING PROTEIN MREC"/>
    <property type="match status" value="1"/>
</dbReference>
<name>A0A2G9YSQ9_9BACT</name>
<dbReference type="Gene3D" id="2.40.10.340">
    <property type="entry name" value="Rod shape-determining protein MreC, domain 1"/>
    <property type="match status" value="1"/>
</dbReference>
<dbReference type="AlphaFoldDB" id="A0A2G9YSQ9"/>
<keyword evidence="6" id="KW-1133">Transmembrane helix</keyword>
<evidence type="ECO:0000256" key="6">
    <source>
        <dbReference type="SAM" id="Phobius"/>
    </source>
</evidence>
<keyword evidence="6" id="KW-0812">Transmembrane</keyword>
<dbReference type="PANTHER" id="PTHR34138:SF1">
    <property type="entry name" value="CELL SHAPE-DETERMINING PROTEIN MREC"/>
    <property type="match status" value="1"/>
</dbReference>
<dbReference type="GO" id="GO:0005886">
    <property type="term" value="C:plasma membrane"/>
    <property type="evidence" value="ECO:0007669"/>
    <property type="project" value="TreeGrafter"/>
</dbReference>
<evidence type="ECO:0000256" key="1">
    <source>
        <dbReference type="ARBA" id="ARBA00009369"/>
    </source>
</evidence>
<reference evidence="8 9" key="1">
    <citation type="submission" date="2017-09" db="EMBL/GenBank/DDBJ databases">
        <title>Depth-based differentiation of microbial function through sediment-hosted aquifers and enrichment of novel symbionts in the deep terrestrial subsurface.</title>
        <authorList>
            <person name="Probst A.J."/>
            <person name="Ladd B."/>
            <person name="Jarett J.K."/>
            <person name="Geller-Mcgrath D.E."/>
            <person name="Sieber C.M."/>
            <person name="Emerson J.B."/>
            <person name="Anantharaman K."/>
            <person name="Thomas B.C."/>
            <person name="Malmstrom R."/>
            <person name="Stieglmeier M."/>
            <person name="Klingl A."/>
            <person name="Woyke T."/>
            <person name="Ryan C.M."/>
            <person name="Banfield J.F."/>
        </authorList>
    </citation>
    <scope>NUCLEOTIDE SEQUENCE [LARGE SCALE GENOMIC DNA]</scope>
    <source>
        <strain evidence="8">CG23_combo_of_CG06-09_8_20_14_all_40_13</strain>
    </source>
</reference>
<sequence length="260" mass="28343">MFKLQYLVLILLIALIGFFLSLKGWLSPVRNLTLSAISPFTMGIDNSVGSVRDFFKSILDVKNLAIENKKLNDDKLNFQSQLSHLQDVQRENQILKEELGFAKKQNLQLVPSQIINRTSYSSSSVLTINRGEIDGVYDGCAVLSSGFLVGQVMNASKTYADILIVADVNSKIPVVLSRSRGTGILHGGLEGLIIDDIPLDAPVEKDEDVLTSGLGGQLPAGLPVGKVTDILPSKGEIFKKVKVETALSFSRLEIVFVVKK</sequence>
<keyword evidence="3" id="KW-0133">Cell shape</keyword>
<feature type="coiled-coil region" evidence="5">
    <location>
        <begin position="61"/>
        <end position="105"/>
    </location>
</feature>
<feature type="transmembrane region" description="Helical" evidence="6">
    <location>
        <begin position="6"/>
        <end position="26"/>
    </location>
</feature>
<dbReference type="Gene3D" id="2.40.10.350">
    <property type="entry name" value="Rod shape-determining protein MreC, domain 2"/>
    <property type="match status" value="1"/>
</dbReference>
<evidence type="ECO:0000256" key="4">
    <source>
        <dbReference type="ARBA" id="ARBA00032089"/>
    </source>
</evidence>
<dbReference type="InterPro" id="IPR042177">
    <property type="entry name" value="Cell/Rod_1"/>
</dbReference>
<dbReference type="NCBIfam" id="TIGR00219">
    <property type="entry name" value="mreC"/>
    <property type="match status" value="1"/>
</dbReference>
<comment type="similarity">
    <text evidence="1">Belongs to the MreC family.</text>
</comment>
<evidence type="ECO:0000256" key="2">
    <source>
        <dbReference type="ARBA" id="ARBA00013855"/>
    </source>
</evidence>
<organism evidence="8 9">
    <name type="scientific">Candidatus Nealsonbacteria bacterium CG23_combo_of_CG06-09_8_20_14_all_40_13</name>
    <dbReference type="NCBI Taxonomy" id="1974724"/>
    <lineage>
        <taxon>Bacteria</taxon>
        <taxon>Candidatus Nealsoniibacteriota</taxon>
    </lineage>
</organism>
<gene>
    <name evidence="8" type="primary">mreC</name>
    <name evidence="8" type="ORF">COX39_02300</name>
</gene>
<dbReference type="EMBL" id="PCRM01000034">
    <property type="protein sequence ID" value="PIP21531.1"/>
    <property type="molecule type" value="Genomic_DNA"/>
</dbReference>
<dbReference type="GO" id="GO:0008360">
    <property type="term" value="P:regulation of cell shape"/>
    <property type="evidence" value="ECO:0007669"/>
    <property type="project" value="UniProtKB-KW"/>
</dbReference>
<dbReference type="Pfam" id="PF04085">
    <property type="entry name" value="MreC"/>
    <property type="match status" value="1"/>
</dbReference>
<dbReference type="Proteomes" id="UP000231567">
    <property type="component" value="Unassembled WGS sequence"/>
</dbReference>
<evidence type="ECO:0000313" key="9">
    <source>
        <dbReference type="Proteomes" id="UP000231567"/>
    </source>
</evidence>
<dbReference type="InterPro" id="IPR007221">
    <property type="entry name" value="MreC"/>
</dbReference>
<evidence type="ECO:0000256" key="3">
    <source>
        <dbReference type="ARBA" id="ARBA00022960"/>
    </source>
</evidence>
<comment type="caution">
    <text evidence="8">The sequence shown here is derived from an EMBL/GenBank/DDBJ whole genome shotgun (WGS) entry which is preliminary data.</text>
</comment>